<evidence type="ECO:0000313" key="3">
    <source>
        <dbReference type="EnsemblMetazoa" id="Aqu2.1.35668_001"/>
    </source>
</evidence>
<feature type="compositionally biased region" description="Low complexity" evidence="2">
    <location>
        <begin position="159"/>
        <end position="168"/>
    </location>
</feature>
<proteinExistence type="predicted"/>
<feature type="region of interest" description="Disordered" evidence="2">
    <location>
        <begin position="332"/>
        <end position="359"/>
    </location>
</feature>
<feature type="region of interest" description="Disordered" evidence="2">
    <location>
        <begin position="113"/>
        <end position="178"/>
    </location>
</feature>
<accession>A0A1X7V6Q0</accession>
<protein>
    <submittedName>
        <fullName evidence="3">Uncharacterized protein</fullName>
    </submittedName>
</protein>
<feature type="compositionally biased region" description="Low complexity" evidence="2">
    <location>
        <begin position="341"/>
        <end position="359"/>
    </location>
</feature>
<name>A0A1X7V6Q0_AMPQE</name>
<evidence type="ECO:0000256" key="2">
    <source>
        <dbReference type="SAM" id="MobiDB-lite"/>
    </source>
</evidence>
<reference evidence="3" key="1">
    <citation type="submission" date="2017-05" db="UniProtKB">
        <authorList>
            <consortium name="EnsemblMetazoa"/>
        </authorList>
    </citation>
    <scope>IDENTIFICATION</scope>
</reference>
<organism evidence="3">
    <name type="scientific">Amphimedon queenslandica</name>
    <name type="common">Sponge</name>
    <dbReference type="NCBI Taxonomy" id="400682"/>
    <lineage>
        <taxon>Eukaryota</taxon>
        <taxon>Metazoa</taxon>
        <taxon>Porifera</taxon>
        <taxon>Demospongiae</taxon>
        <taxon>Heteroscleromorpha</taxon>
        <taxon>Haplosclerida</taxon>
        <taxon>Niphatidae</taxon>
        <taxon>Amphimedon</taxon>
    </lineage>
</organism>
<evidence type="ECO:0000256" key="1">
    <source>
        <dbReference type="SAM" id="Coils"/>
    </source>
</evidence>
<feature type="coiled-coil region" evidence="1">
    <location>
        <begin position="224"/>
        <end position="251"/>
    </location>
</feature>
<dbReference type="InParanoid" id="A0A1X7V6Q0"/>
<feature type="compositionally biased region" description="Polar residues" evidence="2">
    <location>
        <begin position="124"/>
        <end position="136"/>
    </location>
</feature>
<sequence>MNDLHVLRTCTVAPFYLIYFDVDETVSLIKASDLVESSDTLLVGSDCHVKIKKKIYEGKVVTFGKFTEIVAISDFAFICTIVLYSGQRDEVENVQEQFLNKVYTPEFLQEENTNSPWDTIESDAASNSENNYSIANNKRKRKESNDHENQVKKRKKTNTKTGTKALTKSSKEKRKKQELKVVAMSSFEESSANISLPPPNNNATTPISTIVLENDSASDKSEPELQNTEAMQSLTERVENLEQKSDLLMLQIGPLISKNTTQGVPLIQSQECYQPLQLETDNSGATTATFHWVPPAPAAVTPVTSQSSPVPAHNTAPVHYFRAMASSQQSVSHVPCSPNLSQVLPQPAASPQPASSSVSNNLLHPDAVIQKYLKLRNLSNAGRLAVRLAYESYFGKDL</sequence>
<dbReference type="EnsemblMetazoa" id="Aqu2.1.35668_001">
    <property type="protein sequence ID" value="Aqu2.1.35668_001"/>
    <property type="gene ID" value="Aqu2.1.35668"/>
</dbReference>
<dbReference type="AlphaFoldDB" id="A0A1X7V6Q0"/>
<keyword evidence="1" id="KW-0175">Coiled coil</keyword>